<dbReference type="CDD" id="cd15517">
    <property type="entry name" value="PHD_TCF19_like"/>
    <property type="match status" value="1"/>
</dbReference>
<evidence type="ECO:0000256" key="3">
    <source>
        <dbReference type="ARBA" id="ARBA00022833"/>
    </source>
</evidence>
<evidence type="ECO:0000259" key="5">
    <source>
        <dbReference type="SMART" id="SM00249"/>
    </source>
</evidence>
<reference evidence="6" key="1">
    <citation type="journal article" date="2023" name="G3 (Bethesda)">
        <title>Whole genome assemblies of Zophobas morio and Tenebrio molitor.</title>
        <authorList>
            <person name="Kaur S."/>
            <person name="Stinson S.A."/>
            <person name="diCenzo G.C."/>
        </authorList>
    </citation>
    <scope>NUCLEOTIDE SEQUENCE</scope>
    <source>
        <strain evidence="6">QUZm001</strain>
    </source>
</reference>
<dbReference type="EMBL" id="JALNTZ010000002">
    <property type="protein sequence ID" value="KAJ3661556.1"/>
    <property type="molecule type" value="Genomic_DNA"/>
</dbReference>
<comment type="caution">
    <text evidence="6">The sequence shown here is derived from an EMBL/GenBank/DDBJ whole genome shotgun (WGS) entry which is preliminary data.</text>
</comment>
<feature type="compositionally biased region" description="Basic and acidic residues" evidence="4">
    <location>
        <begin position="180"/>
        <end position="195"/>
    </location>
</feature>
<evidence type="ECO:0000256" key="4">
    <source>
        <dbReference type="SAM" id="MobiDB-lite"/>
    </source>
</evidence>
<keyword evidence="7" id="KW-1185">Reference proteome</keyword>
<sequence>MELYIMFCFPPHCTHRVQPLDVSFYGPFTSFYNQELISWLRNHPGRVIIHYQVAEIFKTAYNKSATIENAEKGFAATGIYPFNSEVFPDWMFTPSEVTNVDLSDNETSSQRTENAEQIQPSTSATSQLSETLEITKSPNKDISIEDISPLPIAELAKNKKKRRKGKQGVLNDTPNLEEAKKVESEKKKQTEKLAENCETDDEDDPACIFCNELYTVSKSGEMWIQCQKCRKWSHTECAGLVRKAKQFICDLCK</sequence>
<proteinExistence type="predicted"/>
<dbReference type="Proteomes" id="UP001168821">
    <property type="component" value="Unassembled WGS sequence"/>
</dbReference>
<feature type="region of interest" description="Disordered" evidence="4">
    <location>
        <begin position="180"/>
        <end position="201"/>
    </location>
</feature>
<dbReference type="SUPFAM" id="SSF57903">
    <property type="entry name" value="FYVE/PHD zinc finger"/>
    <property type="match status" value="1"/>
</dbReference>
<feature type="domain" description="Zinc finger PHD-type" evidence="5">
    <location>
        <begin position="206"/>
        <end position="253"/>
    </location>
</feature>
<dbReference type="Gene3D" id="3.30.40.10">
    <property type="entry name" value="Zinc/RING finger domain, C3HC4 (zinc finger)"/>
    <property type="match status" value="1"/>
</dbReference>
<dbReference type="GO" id="GO:0008270">
    <property type="term" value="F:zinc ion binding"/>
    <property type="evidence" value="ECO:0007669"/>
    <property type="project" value="UniProtKB-KW"/>
</dbReference>
<protein>
    <recommendedName>
        <fullName evidence="5">Zinc finger PHD-type domain-containing protein</fullName>
    </recommendedName>
</protein>
<dbReference type="InterPro" id="IPR011011">
    <property type="entry name" value="Znf_FYVE_PHD"/>
</dbReference>
<accession>A0AA38IWA7</accession>
<keyword evidence="2" id="KW-0863">Zinc-finger</keyword>
<evidence type="ECO:0000313" key="6">
    <source>
        <dbReference type="EMBL" id="KAJ3661556.1"/>
    </source>
</evidence>
<evidence type="ECO:0000256" key="2">
    <source>
        <dbReference type="ARBA" id="ARBA00022771"/>
    </source>
</evidence>
<gene>
    <name evidence="6" type="ORF">Zmor_005947</name>
</gene>
<dbReference type="AlphaFoldDB" id="A0AA38IWA7"/>
<name>A0AA38IWA7_9CUCU</name>
<dbReference type="InterPro" id="IPR013083">
    <property type="entry name" value="Znf_RING/FYVE/PHD"/>
</dbReference>
<keyword evidence="3" id="KW-0862">Zinc</keyword>
<feature type="region of interest" description="Disordered" evidence="4">
    <location>
        <begin position="101"/>
        <end position="135"/>
    </location>
</feature>
<dbReference type="InterPro" id="IPR001965">
    <property type="entry name" value="Znf_PHD"/>
</dbReference>
<dbReference type="SMART" id="SM00249">
    <property type="entry name" value="PHD"/>
    <property type="match status" value="1"/>
</dbReference>
<evidence type="ECO:0000256" key="1">
    <source>
        <dbReference type="ARBA" id="ARBA00022723"/>
    </source>
</evidence>
<evidence type="ECO:0000313" key="7">
    <source>
        <dbReference type="Proteomes" id="UP001168821"/>
    </source>
</evidence>
<keyword evidence="1" id="KW-0479">Metal-binding</keyword>
<organism evidence="6 7">
    <name type="scientific">Zophobas morio</name>
    <dbReference type="NCBI Taxonomy" id="2755281"/>
    <lineage>
        <taxon>Eukaryota</taxon>
        <taxon>Metazoa</taxon>
        <taxon>Ecdysozoa</taxon>
        <taxon>Arthropoda</taxon>
        <taxon>Hexapoda</taxon>
        <taxon>Insecta</taxon>
        <taxon>Pterygota</taxon>
        <taxon>Neoptera</taxon>
        <taxon>Endopterygota</taxon>
        <taxon>Coleoptera</taxon>
        <taxon>Polyphaga</taxon>
        <taxon>Cucujiformia</taxon>
        <taxon>Tenebrionidae</taxon>
        <taxon>Zophobas</taxon>
    </lineage>
</organism>